<name>A0ABD2WK19_9HYME</name>
<protein>
    <submittedName>
        <fullName evidence="3">Uncharacterized protein</fullName>
    </submittedName>
</protein>
<feature type="region of interest" description="Disordered" evidence="2">
    <location>
        <begin position="139"/>
        <end position="170"/>
    </location>
</feature>
<evidence type="ECO:0000313" key="3">
    <source>
        <dbReference type="EMBL" id="KAL3392974.1"/>
    </source>
</evidence>
<accession>A0ABD2WK19</accession>
<comment type="caution">
    <text evidence="3">The sequence shown here is derived from an EMBL/GenBank/DDBJ whole genome shotgun (WGS) entry which is preliminary data.</text>
</comment>
<feature type="compositionally biased region" description="Polar residues" evidence="2">
    <location>
        <begin position="142"/>
        <end position="170"/>
    </location>
</feature>
<dbReference type="Proteomes" id="UP001627154">
    <property type="component" value="Unassembled WGS sequence"/>
</dbReference>
<feature type="coiled-coil region" evidence="1">
    <location>
        <begin position="190"/>
        <end position="217"/>
    </location>
</feature>
<evidence type="ECO:0000313" key="4">
    <source>
        <dbReference type="Proteomes" id="UP001627154"/>
    </source>
</evidence>
<keyword evidence="1" id="KW-0175">Coiled coil</keyword>
<evidence type="ECO:0000256" key="2">
    <source>
        <dbReference type="SAM" id="MobiDB-lite"/>
    </source>
</evidence>
<reference evidence="3 4" key="1">
    <citation type="journal article" date="2024" name="bioRxiv">
        <title>A reference genome for Trichogramma kaykai: A tiny desert-dwelling parasitoid wasp with competing sex-ratio distorters.</title>
        <authorList>
            <person name="Culotta J."/>
            <person name="Lindsey A.R."/>
        </authorList>
    </citation>
    <scope>NUCLEOTIDE SEQUENCE [LARGE SCALE GENOMIC DNA]</scope>
    <source>
        <strain evidence="3 4">KSX58</strain>
    </source>
</reference>
<proteinExistence type="predicted"/>
<sequence>MSQSTAEHLEPVKVTGRMQQQEEESLENVERWINFMESSELAEALEQLELKTEGSTLKKKARLYQWLTGDYSANDFVESNIGEAERVEHHVSLRAAFINTTCWEKSGETIIDHNVDNDQPHPMIGLDASEKVRRNLEKSLGQGATKSGTIRQTNGPSRPVGSRNQPGTRITNIISRNNEPAWQDIESPEDTSMLSQVEELKKQIEEMRSQNLNGKVASSTRLDLRASSFRIGSNLQEIPTIIEQPIDQRRVNFQDTIGYGPVAAGDWRKNPMEENNTRFNQNFEGSSDAYLSRPSTSRFTHEGSVRCSNDIGETVRKWRIQFEGFGQMSVESYIERIEESAFLAGLSDADLLPALSETLSGTAAQWFRSNRHRF</sequence>
<evidence type="ECO:0000256" key="1">
    <source>
        <dbReference type="SAM" id="Coils"/>
    </source>
</evidence>
<feature type="region of interest" description="Disordered" evidence="2">
    <location>
        <begin position="1"/>
        <end position="23"/>
    </location>
</feature>
<keyword evidence="4" id="KW-1185">Reference proteome</keyword>
<dbReference type="EMBL" id="JBJJXI010000101">
    <property type="protein sequence ID" value="KAL3392974.1"/>
    <property type="molecule type" value="Genomic_DNA"/>
</dbReference>
<dbReference type="AlphaFoldDB" id="A0ABD2WK19"/>
<gene>
    <name evidence="3" type="ORF">TKK_012666</name>
</gene>
<organism evidence="3 4">
    <name type="scientific">Trichogramma kaykai</name>
    <dbReference type="NCBI Taxonomy" id="54128"/>
    <lineage>
        <taxon>Eukaryota</taxon>
        <taxon>Metazoa</taxon>
        <taxon>Ecdysozoa</taxon>
        <taxon>Arthropoda</taxon>
        <taxon>Hexapoda</taxon>
        <taxon>Insecta</taxon>
        <taxon>Pterygota</taxon>
        <taxon>Neoptera</taxon>
        <taxon>Endopterygota</taxon>
        <taxon>Hymenoptera</taxon>
        <taxon>Apocrita</taxon>
        <taxon>Proctotrupomorpha</taxon>
        <taxon>Chalcidoidea</taxon>
        <taxon>Trichogrammatidae</taxon>
        <taxon>Trichogramma</taxon>
    </lineage>
</organism>